<gene>
    <name evidence="1" type="ORF">A2730_01180</name>
</gene>
<dbReference type="STRING" id="1802202.A2730_01180"/>
<reference evidence="1 2" key="1">
    <citation type="journal article" date="2016" name="Nat. Commun.">
        <title>Thousands of microbial genomes shed light on interconnected biogeochemical processes in an aquifer system.</title>
        <authorList>
            <person name="Anantharaman K."/>
            <person name="Brown C.T."/>
            <person name="Hug L.A."/>
            <person name="Sharon I."/>
            <person name="Castelle C.J."/>
            <person name="Probst A.J."/>
            <person name="Thomas B.C."/>
            <person name="Singh A."/>
            <person name="Wilkins M.J."/>
            <person name="Karaoz U."/>
            <person name="Brodie E.L."/>
            <person name="Williams K.H."/>
            <person name="Hubbard S.S."/>
            <person name="Banfield J.F."/>
        </authorList>
    </citation>
    <scope>NUCLEOTIDE SEQUENCE [LARGE SCALE GENOMIC DNA]</scope>
</reference>
<evidence type="ECO:0000313" key="1">
    <source>
        <dbReference type="EMBL" id="OGZ63882.1"/>
    </source>
</evidence>
<proteinExistence type="predicted"/>
<sequence>MTVYRGIKITNSWVATSSGPGGGTPSRASSLKGCKKATLEEVLEYQNSNVVLRIQRELGVEVSKAQEFFTDLKRFLWLVANSSVECLVPSPVVDEAWHSFVLFTQEYTDFCDRYFGRFIHHSPVHQGEARMTAEDLQPTIDAVQAAFGGIPSTNWHYVPVKELLAA</sequence>
<accession>A0A1G2HMX3</accession>
<comment type="caution">
    <text evidence="1">The sequence shown here is derived from an EMBL/GenBank/DDBJ whole genome shotgun (WGS) entry which is preliminary data.</text>
</comment>
<dbReference type="EMBL" id="MHOO01000011">
    <property type="protein sequence ID" value="OGZ63882.1"/>
    <property type="molecule type" value="Genomic_DNA"/>
</dbReference>
<organism evidence="1 2">
    <name type="scientific">Candidatus Staskawiczbacteria bacterium RIFCSPHIGHO2_01_FULL_39_25</name>
    <dbReference type="NCBI Taxonomy" id="1802202"/>
    <lineage>
        <taxon>Bacteria</taxon>
        <taxon>Candidatus Staskawicziibacteriota</taxon>
    </lineage>
</organism>
<evidence type="ECO:0000313" key="2">
    <source>
        <dbReference type="Proteomes" id="UP000176855"/>
    </source>
</evidence>
<dbReference type="AlphaFoldDB" id="A0A1G2HMX3"/>
<name>A0A1G2HMX3_9BACT</name>
<protein>
    <submittedName>
        <fullName evidence="1">Uncharacterized protein</fullName>
    </submittedName>
</protein>
<dbReference type="Proteomes" id="UP000176855">
    <property type="component" value="Unassembled WGS sequence"/>
</dbReference>